<dbReference type="SUPFAM" id="SSF54427">
    <property type="entry name" value="NTF2-like"/>
    <property type="match status" value="1"/>
</dbReference>
<keyword evidence="3" id="KW-1185">Reference proteome</keyword>
<dbReference type="Gene3D" id="3.10.450.50">
    <property type="match status" value="1"/>
</dbReference>
<dbReference type="EMBL" id="SGXC01000003">
    <property type="protein sequence ID" value="RZS78076.1"/>
    <property type="molecule type" value="Genomic_DNA"/>
</dbReference>
<proteinExistence type="predicted"/>
<dbReference type="Proteomes" id="UP000292445">
    <property type="component" value="Unassembled WGS sequence"/>
</dbReference>
<gene>
    <name evidence="2" type="ORF">EV675_4717</name>
</gene>
<protein>
    <recommendedName>
        <fullName evidence="4">SnoaL-like protein</fullName>
    </recommendedName>
</protein>
<sequence>MRPLLVATGLALAGSAWAQSGKLPADAVDGFHAALKRKDTGAALSHLDRGLVVFEFGTMDATVEAYALSHLPSDIDMAAVSDWKLQARRLGGSGNERWVLSTYRVTGKLPNGREIDQVTLETAIVRRVGDSFRIVHLHWSSDKSDFQSWAQAQQQRPAP</sequence>
<feature type="signal peptide" evidence="1">
    <location>
        <begin position="1"/>
        <end position="18"/>
    </location>
</feature>
<comment type="caution">
    <text evidence="2">The sequence shown here is derived from an EMBL/GenBank/DDBJ whole genome shotgun (WGS) entry which is preliminary data.</text>
</comment>
<evidence type="ECO:0000313" key="2">
    <source>
        <dbReference type="EMBL" id="RZS78076.1"/>
    </source>
</evidence>
<evidence type="ECO:0008006" key="4">
    <source>
        <dbReference type="Google" id="ProtNLM"/>
    </source>
</evidence>
<dbReference type="OrthoDB" id="6196903at2"/>
<dbReference type="RefSeq" id="WP_130360564.1">
    <property type="nucleotide sequence ID" value="NZ_SGXC01000003.1"/>
</dbReference>
<evidence type="ECO:0000313" key="3">
    <source>
        <dbReference type="Proteomes" id="UP000292445"/>
    </source>
</evidence>
<organism evidence="2 3">
    <name type="scientific">Pigmentiphaga kullae</name>
    <dbReference type="NCBI Taxonomy" id="151784"/>
    <lineage>
        <taxon>Bacteria</taxon>
        <taxon>Pseudomonadati</taxon>
        <taxon>Pseudomonadota</taxon>
        <taxon>Betaproteobacteria</taxon>
        <taxon>Burkholderiales</taxon>
        <taxon>Alcaligenaceae</taxon>
        <taxon>Pigmentiphaga</taxon>
    </lineage>
</organism>
<accession>A0A4Q7N7P7</accession>
<reference evidence="2 3" key="1">
    <citation type="submission" date="2019-02" db="EMBL/GenBank/DDBJ databases">
        <title>Genomic Encyclopedia of Type Strains, Phase IV (KMG-IV): sequencing the most valuable type-strain genomes for metagenomic binning, comparative biology and taxonomic classification.</title>
        <authorList>
            <person name="Goeker M."/>
        </authorList>
    </citation>
    <scope>NUCLEOTIDE SEQUENCE [LARGE SCALE GENOMIC DNA]</scope>
    <source>
        <strain evidence="2 3">K24</strain>
    </source>
</reference>
<name>A0A4Q7N7P7_9BURK</name>
<feature type="chain" id="PRO_5020846583" description="SnoaL-like protein" evidence="1">
    <location>
        <begin position="19"/>
        <end position="159"/>
    </location>
</feature>
<keyword evidence="1" id="KW-0732">Signal</keyword>
<dbReference type="AlphaFoldDB" id="A0A4Q7N7P7"/>
<dbReference type="InterPro" id="IPR032710">
    <property type="entry name" value="NTF2-like_dom_sf"/>
</dbReference>
<evidence type="ECO:0000256" key="1">
    <source>
        <dbReference type="SAM" id="SignalP"/>
    </source>
</evidence>